<evidence type="ECO:0000313" key="6">
    <source>
        <dbReference type="Proteomes" id="UP001180515"/>
    </source>
</evidence>
<evidence type="ECO:0000256" key="4">
    <source>
        <dbReference type="ARBA" id="ARBA00023172"/>
    </source>
</evidence>
<dbReference type="GO" id="GO:0015074">
    <property type="term" value="P:DNA integration"/>
    <property type="evidence" value="ECO:0007669"/>
    <property type="project" value="UniProtKB-KW"/>
</dbReference>
<evidence type="ECO:0000256" key="2">
    <source>
        <dbReference type="ARBA" id="ARBA00022908"/>
    </source>
</evidence>
<dbReference type="Proteomes" id="UP001180515">
    <property type="component" value="Unassembled WGS sequence"/>
</dbReference>
<dbReference type="EMBL" id="JARQAG010000017">
    <property type="protein sequence ID" value="MDT2732434.1"/>
    <property type="molecule type" value="Genomic_DNA"/>
</dbReference>
<dbReference type="InterPro" id="IPR044068">
    <property type="entry name" value="CB"/>
</dbReference>
<dbReference type="GO" id="GO:0003677">
    <property type="term" value="F:DNA binding"/>
    <property type="evidence" value="ECO:0007669"/>
    <property type="project" value="UniProtKB-UniRule"/>
</dbReference>
<keyword evidence="4" id="KW-0233">DNA recombination</keyword>
<evidence type="ECO:0000313" key="5">
    <source>
        <dbReference type="EMBL" id="MDT2732434.1"/>
    </source>
</evidence>
<dbReference type="PANTHER" id="PTHR30349:SF41">
    <property type="entry name" value="INTEGRASE_RECOMBINASE PROTEIN MJ0367-RELATED"/>
    <property type="match status" value="1"/>
</dbReference>
<dbReference type="InterPro" id="IPR050090">
    <property type="entry name" value="Tyrosine_recombinase_XerCD"/>
</dbReference>
<organism evidence="5 6">
    <name type="scientific">Streptococcus parauberis</name>
    <dbReference type="NCBI Taxonomy" id="1348"/>
    <lineage>
        <taxon>Bacteria</taxon>
        <taxon>Bacillati</taxon>
        <taxon>Bacillota</taxon>
        <taxon>Bacilli</taxon>
        <taxon>Lactobacillales</taxon>
        <taxon>Streptococcaceae</taxon>
        <taxon>Streptococcus</taxon>
    </lineage>
</organism>
<name>A0A0E2UTV3_9STRE</name>
<dbReference type="SUPFAM" id="SSF56349">
    <property type="entry name" value="DNA breaking-rejoining enzymes"/>
    <property type="match status" value="1"/>
</dbReference>
<dbReference type="InterPro" id="IPR004107">
    <property type="entry name" value="Integrase_SAM-like_N"/>
</dbReference>
<comment type="similarity">
    <text evidence="1">Belongs to the 'phage' integrase family.</text>
</comment>
<dbReference type="InterPro" id="IPR010998">
    <property type="entry name" value="Integrase_recombinase_N"/>
</dbReference>
<keyword evidence="2" id="KW-0229">DNA integration</keyword>
<sequence>MDNMTILNYLSYCQVYKRLSPHTIRAYKNDLKQFQRSEYDDVKDYINFLNVSTYKTSTLRRKIACLKAFYKYLSDGELIEANPFHQLRFQFQKEKTLPKIIPVHILKEVHTCVQNSLNQAKTLYQREKRHRNFLIISLLLSTGIRVSELCHIELSQIDLNNRTISILGKGKKERIIYLGDDSTYHLLNEYISQWCPNPTGYLFLGKDKEKPLTEQSVRLVLNKVAQQLNLNSPLTPHMFRHSFATMLLDRDVDIRYIQHILGHSSITVTQIYTHVSQQKQREILSINNPLTSIIN</sequence>
<protein>
    <submittedName>
        <fullName evidence="5">Tyrosine-type recombinase/integrase</fullName>
    </submittedName>
</protein>
<dbReference type="GO" id="GO:0006310">
    <property type="term" value="P:DNA recombination"/>
    <property type="evidence" value="ECO:0007669"/>
    <property type="project" value="UniProtKB-KW"/>
</dbReference>
<dbReference type="AlphaFoldDB" id="A0A0E2UTV3"/>
<dbReference type="InterPro" id="IPR011010">
    <property type="entry name" value="DNA_brk_join_enz"/>
</dbReference>
<comment type="caution">
    <text evidence="5">The sequence shown here is derived from an EMBL/GenBank/DDBJ whole genome shotgun (WGS) entry which is preliminary data.</text>
</comment>
<dbReference type="Pfam" id="PF00589">
    <property type="entry name" value="Phage_integrase"/>
    <property type="match status" value="1"/>
</dbReference>
<reference evidence="5" key="1">
    <citation type="submission" date="2023-03" db="EMBL/GenBank/DDBJ databases">
        <authorList>
            <person name="Shen W."/>
            <person name="Cai J."/>
        </authorList>
    </citation>
    <scope>NUCLEOTIDE SEQUENCE</scope>
    <source>
        <strain evidence="5">P82-2</strain>
    </source>
</reference>
<dbReference type="Gene3D" id="1.10.150.130">
    <property type="match status" value="1"/>
</dbReference>
<keyword evidence="3" id="KW-0238">DNA-binding</keyword>
<dbReference type="RefSeq" id="WP_003107386.1">
    <property type="nucleotide sequence ID" value="NZ_BAWT01000027.1"/>
</dbReference>
<accession>A0A0E2UTV3</accession>
<evidence type="ECO:0000256" key="3">
    <source>
        <dbReference type="ARBA" id="ARBA00023125"/>
    </source>
</evidence>
<dbReference type="PROSITE" id="PS51898">
    <property type="entry name" value="TYR_RECOMBINASE"/>
    <property type="match status" value="1"/>
</dbReference>
<dbReference type="Gene3D" id="1.10.443.10">
    <property type="entry name" value="Intergrase catalytic core"/>
    <property type="match status" value="1"/>
</dbReference>
<dbReference type="InterPro" id="IPR013762">
    <property type="entry name" value="Integrase-like_cat_sf"/>
</dbReference>
<dbReference type="Pfam" id="PF02899">
    <property type="entry name" value="Phage_int_SAM_1"/>
    <property type="match status" value="1"/>
</dbReference>
<proteinExistence type="inferred from homology"/>
<gene>
    <name evidence="5" type="ORF">P7G31_09380</name>
</gene>
<dbReference type="PROSITE" id="PS51900">
    <property type="entry name" value="CB"/>
    <property type="match status" value="1"/>
</dbReference>
<evidence type="ECO:0000256" key="1">
    <source>
        <dbReference type="ARBA" id="ARBA00008857"/>
    </source>
</evidence>
<dbReference type="InterPro" id="IPR002104">
    <property type="entry name" value="Integrase_catalytic"/>
</dbReference>
<dbReference type="PANTHER" id="PTHR30349">
    <property type="entry name" value="PHAGE INTEGRASE-RELATED"/>
    <property type="match status" value="1"/>
</dbReference>